<proteinExistence type="predicted"/>
<sequence length="542" mass="59966">MKSQLFTRLNVMMPGKWKSEFLMVAALLLTACTPSSHAAMDESGKASMLFERPTADPQSMQKLMSTQGIYPSLSALLDAPSTEQAWEVKVNHDLIDAGNHALSVPPPEGDVVRFDLKRFSDVVAMSGWIGDVASDRKQRFTSAAEVDFDPFNWISLVRDGDEVTGDIHIKGQLYRLEPIGAGRHVLIKVDASGMPPDGEPVVEANTVQTAASNKAQKPAHSTIKVLFVTTNERRAASPNYRAALVQALQNANQYLINSHVPLTYELAGFFDPDYSDANKSQGTMLNEVAGPDTALAREVYVHRDALKANLVSLFNTDRAICGNAFTKSTKERGYSTISCTSALAHELGHNLGAAHGLEVPDPDKHYNYGYRHRSPNFHTIQVNSDRAIPYFSNPRLEYQGVPIGTVQNHDVARQFDDYRDTVENFYPSILMRVSVFDNINMQGNKCTFDIQPAKRVTLIEEECGANWTHKVWSAKVTNMTAGATLRLGNAFAWHTYISTSYRGDFDVPTLTGKVHDVPEGMTLQANQGNLTKRISQIEILEQ</sequence>
<feature type="signal peptide" evidence="1">
    <location>
        <begin position="1"/>
        <end position="38"/>
    </location>
</feature>
<dbReference type="GO" id="GO:0008237">
    <property type="term" value="F:metallopeptidase activity"/>
    <property type="evidence" value="ECO:0007669"/>
    <property type="project" value="InterPro"/>
</dbReference>
<dbReference type="Proteomes" id="UP000288983">
    <property type="component" value="Unassembled WGS sequence"/>
</dbReference>
<dbReference type="SUPFAM" id="SSF55486">
    <property type="entry name" value="Metalloproteases ('zincins'), catalytic domain"/>
    <property type="match status" value="1"/>
</dbReference>
<gene>
    <name evidence="2" type="ORF">DM813_26985</name>
</gene>
<name>A0A443ZHD6_9PSED</name>
<feature type="chain" id="PRO_5019334249" evidence="1">
    <location>
        <begin position="39"/>
        <end position="542"/>
    </location>
</feature>
<evidence type="ECO:0000313" key="2">
    <source>
        <dbReference type="EMBL" id="RWU18296.1"/>
    </source>
</evidence>
<dbReference type="Gene3D" id="3.40.390.10">
    <property type="entry name" value="Collagenase (Catalytic Domain)"/>
    <property type="match status" value="1"/>
</dbReference>
<dbReference type="PROSITE" id="PS51257">
    <property type="entry name" value="PROKAR_LIPOPROTEIN"/>
    <property type="match status" value="1"/>
</dbReference>
<dbReference type="Pfam" id="PF13582">
    <property type="entry name" value="Reprolysin_3"/>
    <property type="match status" value="1"/>
</dbReference>
<evidence type="ECO:0000313" key="3">
    <source>
        <dbReference type="Proteomes" id="UP000288983"/>
    </source>
</evidence>
<protein>
    <submittedName>
        <fullName evidence="2">Metallopeptidase</fullName>
    </submittedName>
</protein>
<organism evidence="2 3">
    <name type="scientific">Pseudomonas alkylphenolica</name>
    <dbReference type="NCBI Taxonomy" id="237609"/>
    <lineage>
        <taxon>Bacteria</taxon>
        <taxon>Pseudomonadati</taxon>
        <taxon>Pseudomonadota</taxon>
        <taxon>Gammaproteobacteria</taxon>
        <taxon>Pseudomonadales</taxon>
        <taxon>Pseudomonadaceae</taxon>
        <taxon>Pseudomonas</taxon>
    </lineage>
</organism>
<keyword evidence="1" id="KW-0732">Signal</keyword>
<dbReference type="OrthoDB" id="3976083at2"/>
<dbReference type="InterPro" id="IPR024079">
    <property type="entry name" value="MetalloPept_cat_dom_sf"/>
</dbReference>
<dbReference type="AlphaFoldDB" id="A0A443ZHD6"/>
<dbReference type="EMBL" id="QJRG01000049">
    <property type="protein sequence ID" value="RWU18296.1"/>
    <property type="molecule type" value="Genomic_DNA"/>
</dbReference>
<evidence type="ECO:0000256" key="1">
    <source>
        <dbReference type="SAM" id="SignalP"/>
    </source>
</evidence>
<comment type="caution">
    <text evidence="2">The sequence shown here is derived from an EMBL/GenBank/DDBJ whole genome shotgun (WGS) entry which is preliminary data.</text>
</comment>
<accession>A0A443ZHD6</accession>
<reference evidence="2 3" key="1">
    <citation type="submission" date="2018-06" db="EMBL/GenBank/DDBJ databases">
        <title>Bacteria isolated from soil of Wuhan.</title>
        <authorList>
            <person name="Wei X."/>
            <person name="Chunhua H."/>
        </authorList>
    </citation>
    <scope>NUCLEOTIDE SEQUENCE [LARGE SCALE GENOMIC DNA]</scope>
    <source>
        <strain evidence="3">xwS2</strain>
    </source>
</reference>